<proteinExistence type="predicted"/>
<evidence type="ECO:0000256" key="2">
    <source>
        <dbReference type="ARBA" id="ARBA00022643"/>
    </source>
</evidence>
<evidence type="ECO:0000313" key="4">
    <source>
        <dbReference type="EMBL" id="KRM00752.1"/>
    </source>
</evidence>
<dbReference type="InterPro" id="IPR005025">
    <property type="entry name" value="FMN_Rdtase-like_dom"/>
</dbReference>
<organism evidence="4 5">
    <name type="scientific">Limosilactobacillus gastricus DSM 16045</name>
    <dbReference type="NCBI Taxonomy" id="1423749"/>
    <lineage>
        <taxon>Bacteria</taxon>
        <taxon>Bacillati</taxon>
        <taxon>Bacillota</taxon>
        <taxon>Bacilli</taxon>
        <taxon>Lactobacillales</taxon>
        <taxon>Lactobacillaceae</taxon>
        <taxon>Limosilactobacillus</taxon>
    </lineage>
</organism>
<evidence type="ECO:0000259" key="3">
    <source>
        <dbReference type="Pfam" id="PF03358"/>
    </source>
</evidence>
<protein>
    <recommendedName>
        <fullName evidence="3">NADPH-dependent FMN reductase-like domain-containing protein</fullName>
    </recommendedName>
</protein>
<dbReference type="SUPFAM" id="SSF52218">
    <property type="entry name" value="Flavoproteins"/>
    <property type="match status" value="1"/>
</dbReference>
<accession>A0A0R1V5F6</accession>
<gene>
    <name evidence="4" type="ORF">FC60_GL001034</name>
</gene>
<sequence length="238" mass="27151">MRRITVLNGSVNRKGNTQYFIEEILRGIPKEIDRQFFFASDYMFPLVYKGLYDPEYSRKVAGDNIYSLQESILESNLLIIASPVYMHNISSNLKLVIEKLSTWSHILRLDGKPVVVLSTCSTNGDTTVTSYLCKVISTMGGNIIANCNANGFQLHDEVWLNDVTNKIRSKIICSIGNSLQSNYYIEEVFKGMKLIMNDRIGSDVPNSFAEEESTYWVKSGLINYDSFQKFLDDKYNLK</sequence>
<dbReference type="Pfam" id="PF03358">
    <property type="entry name" value="FMN_red"/>
    <property type="match status" value="1"/>
</dbReference>
<dbReference type="GO" id="GO:0016491">
    <property type="term" value="F:oxidoreductase activity"/>
    <property type="evidence" value="ECO:0007669"/>
    <property type="project" value="InterPro"/>
</dbReference>
<comment type="caution">
    <text evidence="4">The sequence shown here is derived from an EMBL/GenBank/DDBJ whole genome shotgun (WGS) entry which is preliminary data.</text>
</comment>
<dbReference type="InterPro" id="IPR051796">
    <property type="entry name" value="ISF_SsuE-like"/>
</dbReference>
<dbReference type="PANTHER" id="PTHR43278:SF4">
    <property type="entry name" value="NAD(P)H-DEPENDENT FMN-CONTAINING OXIDOREDUCTASE YWQN-RELATED"/>
    <property type="match status" value="1"/>
</dbReference>
<name>A0A0R1V5F6_9LACO</name>
<keyword evidence="2" id="KW-0288">FMN</keyword>
<dbReference type="PANTHER" id="PTHR43278">
    <property type="entry name" value="NAD(P)H-DEPENDENT FMN-CONTAINING OXIDOREDUCTASE YWQN-RELATED"/>
    <property type="match status" value="1"/>
</dbReference>
<dbReference type="PATRIC" id="fig|1423749.3.peg.1052"/>
<keyword evidence="1" id="KW-0285">Flavoprotein</keyword>
<reference evidence="4 5" key="1">
    <citation type="journal article" date="2015" name="Genome Announc.">
        <title>Expanding the biotechnology potential of lactobacilli through comparative genomics of 213 strains and associated genera.</title>
        <authorList>
            <person name="Sun Z."/>
            <person name="Harris H.M."/>
            <person name="McCann A."/>
            <person name="Guo C."/>
            <person name="Argimon S."/>
            <person name="Zhang W."/>
            <person name="Yang X."/>
            <person name="Jeffery I.B."/>
            <person name="Cooney J.C."/>
            <person name="Kagawa T.F."/>
            <person name="Liu W."/>
            <person name="Song Y."/>
            <person name="Salvetti E."/>
            <person name="Wrobel A."/>
            <person name="Rasinkangas P."/>
            <person name="Parkhill J."/>
            <person name="Rea M.C."/>
            <person name="O'Sullivan O."/>
            <person name="Ritari J."/>
            <person name="Douillard F.P."/>
            <person name="Paul Ross R."/>
            <person name="Yang R."/>
            <person name="Briner A.E."/>
            <person name="Felis G.E."/>
            <person name="de Vos W.M."/>
            <person name="Barrangou R."/>
            <person name="Klaenhammer T.R."/>
            <person name="Caufield P.W."/>
            <person name="Cui Y."/>
            <person name="Zhang H."/>
            <person name="O'Toole P.W."/>
        </authorList>
    </citation>
    <scope>NUCLEOTIDE SEQUENCE [LARGE SCALE GENOMIC DNA]</scope>
    <source>
        <strain evidence="4 5">DSM 16045</strain>
    </source>
</reference>
<keyword evidence="5" id="KW-1185">Reference proteome</keyword>
<dbReference type="Proteomes" id="UP000051739">
    <property type="component" value="Unassembled WGS sequence"/>
</dbReference>
<dbReference type="RefSeq" id="WP_153672867.1">
    <property type="nucleotide sequence ID" value="NZ_AZFN01000027.1"/>
</dbReference>
<dbReference type="InterPro" id="IPR029039">
    <property type="entry name" value="Flavoprotein-like_sf"/>
</dbReference>
<dbReference type="AlphaFoldDB" id="A0A0R1V5F6"/>
<feature type="domain" description="NADPH-dependent FMN reductase-like" evidence="3">
    <location>
        <begin position="3"/>
        <end position="146"/>
    </location>
</feature>
<evidence type="ECO:0000256" key="1">
    <source>
        <dbReference type="ARBA" id="ARBA00022630"/>
    </source>
</evidence>
<evidence type="ECO:0000313" key="5">
    <source>
        <dbReference type="Proteomes" id="UP000051739"/>
    </source>
</evidence>
<dbReference type="Gene3D" id="3.40.50.360">
    <property type="match status" value="1"/>
</dbReference>
<dbReference type="EMBL" id="AZFN01000027">
    <property type="protein sequence ID" value="KRM00752.1"/>
    <property type="molecule type" value="Genomic_DNA"/>
</dbReference>